<dbReference type="CDD" id="cd04762">
    <property type="entry name" value="HTH_MerR-trunc"/>
    <property type="match status" value="1"/>
</dbReference>
<sequence>MSDTPAPVPRLPAHVREVAVRACDGDELTPRLVTALAAVYAAGLRDGAGVRAGRRDMMTPAEVLALLPVDRKTVKRWADRGLLRVTRTAGGHRRYLREDVAALLVKHGWVPR</sequence>
<dbReference type="Gene3D" id="1.10.1660.10">
    <property type="match status" value="1"/>
</dbReference>
<dbReference type="RefSeq" id="WP_275413893.1">
    <property type="nucleotide sequence ID" value="NZ_BAAALB010000004.1"/>
</dbReference>
<dbReference type="Proteomes" id="UP000619293">
    <property type="component" value="Unassembled WGS sequence"/>
</dbReference>
<keyword evidence="3" id="KW-1185">Reference proteome</keyword>
<proteinExistence type="predicted"/>
<dbReference type="EMBL" id="BONG01000001">
    <property type="protein sequence ID" value="GIF86809.1"/>
    <property type="molecule type" value="Genomic_DNA"/>
</dbReference>
<evidence type="ECO:0000313" key="3">
    <source>
        <dbReference type="Proteomes" id="UP000619293"/>
    </source>
</evidence>
<protein>
    <recommendedName>
        <fullName evidence="1">Helix-turn-helix domain-containing protein</fullName>
    </recommendedName>
</protein>
<dbReference type="Pfam" id="PF12728">
    <property type="entry name" value="HTH_17"/>
    <property type="match status" value="1"/>
</dbReference>
<dbReference type="InterPro" id="IPR009061">
    <property type="entry name" value="DNA-bd_dom_put_sf"/>
</dbReference>
<feature type="domain" description="Helix-turn-helix" evidence="1">
    <location>
        <begin position="57"/>
        <end position="104"/>
    </location>
</feature>
<organism evidence="2 3">
    <name type="scientific">Catellatospora chokoriensis</name>
    <dbReference type="NCBI Taxonomy" id="310353"/>
    <lineage>
        <taxon>Bacteria</taxon>
        <taxon>Bacillati</taxon>
        <taxon>Actinomycetota</taxon>
        <taxon>Actinomycetes</taxon>
        <taxon>Micromonosporales</taxon>
        <taxon>Micromonosporaceae</taxon>
        <taxon>Catellatospora</taxon>
    </lineage>
</organism>
<dbReference type="InterPro" id="IPR041657">
    <property type="entry name" value="HTH_17"/>
</dbReference>
<name>A0A8J3JZV9_9ACTN</name>
<dbReference type="SUPFAM" id="SSF46955">
    <property type="entry name" value="Putative DNA-binding domain"/>
    <property type="match status" value="1"/>
</dbReference>
<reference evidence="2 3" key="1">
    <citation type="submission" date="2021-01" db="EMBL/GenBank/DDBJ databases">
        <title>Whole genome shotgun sequence of Catellatospora chokoriensis NBRC 107358.</title>
        <authorList>
            <person name="Komaki H."/>
            <person name="Tamura T."/>
        </authorList>
    </citation>
    <scope>NUCLEOTIDE SEQUENCE [LARGE SCALE GENOMIC DNA]</scope>
    <source>
        <strain evidence="2 3">NBRC 107358</strain>
    </source>
</reference>
<dbReference type="AlphaFoldDB" id="A0A8J3JZV9"/>
<accession>A0A8J3JZV9</accession>
<comment type="caution">
    <text evidence="2">The sequence shown here is derived from an EMBL/GenBank/DDBJ whole genome shotgun (WGS) entry which is preliminary data.</text>
</comment>
<evidence type="ECO:0000259" key="1">
    <source>
        <dbReference type="Pfam" id="PF12728"/>
    </source>
</evidence>
<evidence type="ECO:0000313" key="2">
    <source>
        <dbReference type="EMBL" id="GIF86809.1"/>
    </source>
</evidence>
<gene>
    <name evidence="2" type="ORF">Cch02nite_02530</name>
</gene>